<dbReference type="RefSeq" id="WP_257894368.1">
    <property type="nucleotide sequence ID" value="NZ_JAIMBW010000001.1"/>
</dbReference>
<keyword evidence="3" id="KW-1185">Reference proteome</keyword>
<name>A0A975TU53_9RHOB</name>
<keyword evidence="1" id="KW-0732">Signal</keyword>
<sequence>MKAAALILAACVPLTACVGFKDVADQLARQQARTFVNAEVESRFPGVDATPITNCVIDNASAQEIVTIAGGIALGNTEAASNTVSTILQRPATLQCTAGNYFDGFFRGLG</sequence>
<evidence type="ECO:0000313" key="3">
    <source>
        <dbReference type="Proteomes" id="UP000693972"/>
    </source>
</evidence>
<dbReference type="EMBL" id="CP078073">
    <property type="protein sequence ID" value="QXL87495.1"/>
    <property type="molecule type" value="Genomic_DNA"/>
</dbReference>
<gene>
    <name evidence="2" type="ORF">KUL25_19110</name>
</gene>
<evidence type="ECO:0000256" key="1">
    <source>
        <dbReference type="SAM" id="SignalP"/>
    </source>
</evidence>
<dbReference type="Proteomes" id="UP000693972">
    <property type="component" value="Unassembled WGS sequence"/>
</dbReference>
<evidence type="ECO:0000313" key="2">
    <source>
        <dbReference type="EMBL" id="QXL87495.1"/>
    </source>
</evidence>
<feature type="chain" id="PRO_5036735436" evidence="1">
    <location>
        <begin position="19"/>
        <end position="110"/>
    </location>
</feature>
<feature type="signal peptide" evidence="1">
    <location>
        <begin position="1"/>
        <end position="18"/>
    </location>
</feature>
<organism evidence="2">
    <name type="scientific">Gymnodinialimonas phycosphaerae</name>
    <dbReference type="NCBI Taxonomy" id="2841589"/>
    <lineage>
        <taxon>Bacteria</taxon>
        <taxon>Pseudomonadati</taxon>
        <taxon>Pseudomonadota</taxon>
        <taxon>Alphaproteobacteria</taxon>
        <taxon>Rhodobacterales</taxon>
        <taxon>Paracoccaceae</taxon>
        <taxon>Gymnodinialimonas</taxon>
    </lineage>
</organism>
<dbReference type="EMBL" id="JAIMBW010000001">
    <property type="protein sequence ID" value="MBY4894873.1"/>
    <property type="molecule type" value="Genomic_DNA"/>
</dbReference>
<protein>
    <submittedName>
        <fullName evidence="2">Succinate dehydrogenase</fullName>
    </submittedName>
</protein>
<accession>A0A975TU53</accession>
<reference evidence="2 3" key="1">
    <citation type="submission" date="2021-07" db="EMBL/GenBank/DDBJ databases">
        <title>Karlodiniumbacter phycospheric gen. nov., sp. nov., a phycosphere bacterium isolated from karlodinium veneficum.</title>
        <authorList>
            <person name="Peng Y."/>
            <person name="Jiang L."/>
            <person name="Lee J."/>
        </authorList>
    </citation>
    <scope>NUCLEOTIDE SEQUENCE</scope>
    <source>
        <strain evidence="2 3">N5</strain>
    </source>
</reference>
<dbReference type="AlphaFoldDB" id="A0A975TU53"/>
<proteinExistence type="predicted"/>